<organism evidence="2 3">
    <name type="scientific">Litorivita pollutaquae</name>
    <dbReference type="NCBI Taxonomy" id="2200892"/>
    <lineage>
        <taxon>Bacteria</taxon>
        <taxon>Pseudomonadati</taxon>
        <taxon>Pseudomonadota</taxon>
        <taxon>Alphaproteobacteria</taxon>
        <taxon>Rhodobacterales</taxon>
        <taxon>Paracoccaceae</taxon>
        <taxon>Litorivita</taxon>
    </lineage>
</organism>
<dbReference type="RefSeq" id="WP_110796582.1">
    <property type="nucleotide sequence ID" value="NZ_KZ826487.1"/>
</dbReference>
<keyword evidence="3" id="KW-1185">Reference proteome</keyword>
<protein>
    <submittedName>
        <fullName evidence="2">Cyclopropane-fatty-acyl-phospholipid synthase</fullName>
    </submittedName>
</protein>
<dbReference type="OrthoDB" id="20837at2"/>
<proteinExistence type="predicted"/>
<dbReference type="InterPro" id="IPR002937">
    <property type="entry name" value="Amino_oxidase"/>
</dbReference>
<accession>A0A2V4MND7</accession>
<comment type="caution">
    <text evidence="2">The sequence shown here is derived from an EMBL/GenBank/DDBJ whole genome shotgun (WGS) entry which is preliminary data.</text>
</comment>
<sequence length="431" mass="48417">MPFENSPLRRRIAVIGAGISGMGAAYRLSERHDVTLIESEPRLGGHARTVMAGRYGDQAVDTGFIVFNYANYPNMARLFAELDVLVCKSQMSFAASLQDGAFEYGLDNLNAMFGQRRNALSPKYLRMLRDIVRFNAEALHAVERADMTVGELIAALDLGDWFRDRYLLPLSGAIWSTPKEKILDFPAAAMLQFFDNHALLHHSGQHQWYTVKGGSIEYVRRLEAAMAARGVDMRLNAPVAAVRRNGQGAEVKLYGNEWMGFDEVIFATHADDSLRLLEDPSGDERAALGQIRYQPNDIVLHADPTVMPKRRRVWSAWNYAEAPGRRVGQIDLTYWMNALQPIPMEDPMFVTLNSQRPIDEARVYDHVTLRHPVYDRAMFAGQAAVRRLNGAQHTWFCGAWMRDGFHEDGLTSGLEIAAQIEAEYGLPLAAE</sequence>
<gene>
    <name evidence="2" type="ORF">DI396_12670</name>
</gene>
<dbReference type="EMBL" id="QFVT01000008">
    <property type="protein sequence ID" value="PYC47059.1"/>
    <property type="molecule type" value="Genomic_DNA"/>
</dbReference>
<dbReference type="GO" id="GO:0016491">
    <property type="term" value="F:oxidoreductase activity"/>
    <property type="evidence" value="ECO:0007669"/>
    <property type="project" value="InterPro"/>
</dbReference>
<dbReference type="InterPro" id="IPR050464">
    <property type="entry name" value="Zeta_carotene_desat/Oxidored"/>
</dbReference>
<name>A0A2V4MND7_9RHOB</name>
<dbReference type="PANTHER" id="PTHR42923">
    <property type="entry name" value="PROTOPORPHYRINOGEN OXIDASE"/>
    <property type="match status" value="1"/>
</dbReference>
<dbReference type="Pfam" id="PF01593">
    <property type="entry name" value="Amino_oxidase"/>
    <property type="match status" value="1"/>
</dbReference>
<dbReference type="Gene3D" id="3.50.50.60">
    <property type="entry name" value="FAD/NAD(P)-binding domain"/>
    <property type="match status" value="1"/>
</dbReference>
<reference evidence="2 3" key="1">
    <citation type="submission" date="2018-05" db="EMBL/GenBank/DDBJ databases">
        <title>Oceanovita maritima gen. nov., sp. nov., a marine bacterium in the family Rhodobacteraceae isolated from surface seawater of Lundu port Xiamen, China.</title>
        <authorList>
            <person name="Hetharua B.H."/>
            <person name="Min D."/>
            <person name="Liao H."/>
            <person name="Tian Y."/>
        </authorList>
    </citation>
    <scope>NUCLEOTIDE SEQUENCE [LARGE SCALE GENOMIC DNA]</scope>
    <source>
        <strain evidence="2 3">FSX-11</strain>
    </source>
</reference>
<dbReference type="Gene3D" id="1.10.3110.10">
    <property type="entry name" value="protoporphyrinogen ix oxidase, domain 3"/>
    <property type="match status" value="1"/>
</dbReference>
<dbReference type="PANTHER" id="PTHR42923:SF17">
    <property type="entry name" value="AMINE OXIDASE DOMAIN-CONTAINING PROTEIN"/>
    <property type="match status" value="1"/>
</dbReference>
<dbReference type="AlphaFoldDB" id="A0A2V4MND7"/>
<dbReference type="SUPFAM" id="SSF51905">
    <property type="entry name" value="FAD/NAD(P)-binding domain"/>
    <property type="match status" value="1"/>
</dbReference>
<feature type="domain" description="Amine oxidase" evidence="1">
    <location>
        <begin position="19"/>
        <end position="299"/>
    </location>
</feature>
<evidence type="ECO:0000313" key="3">
    <source>
        <dbReference type="Proteomes" id="UP000248012"/>
    </source>
</evidence>
<evidence type="ECO:0000313" key="2">
    <source>
        <dbReference type="EMBL" id="PYC47059.1"/>
    </source>
</evidence>
<dbReference type="Proteomes" id="UP000248012">
    <property type="component" value="Unassembled WGS sequence"/>
</dbReference>
<dbReference type="InterPro" id="IPR036188">
    <property type="entry name" value="FAD/NAD-bd_sf"/>
</dbReference>
<dbReference type="Gene3D" id="3.90.660.20">
    <property type="entry name" value="Protoporphyrinogen oxidase, mitochondrial, domain 2"/>
    <property type="match status" value="1"/>
</dbReference>
<evidence type="ECO:0000259" key="1">
    <source>
        <dbReference type="Pfam" id="PF01593"/>
    </source>
</evidence>